<dbReference type="GO" id="GO:0003887">
    <property type="term" value="F:DNA-directed DNA polymerase activity"/>
    <property type="evidence" value="ECO:0007669"/>
    <property type="project" value="UniProtKB-EC"/>
</dbReference>
<dbReference type="EMBL" id="CP015124">
    <property type="protein sequence ID" value="ANP35389.1"/>
    <property type="molecule type" value="Genomic_DNA"/>
</dbReference>
<organism evidence="7 8">
    <name type="scientific">Phaeobacter gallaeciensis</name>
    <dbReference type="NCBI Taxonomy" id="60890"/>
    <lineage>
        <taxon>Bacteria</taxon>
        <taxon>Pseudomonadati</taxon>
        <taxon>Pseudomonadota</taxon>
        <taxon>Alphaproteobacteria</taxon>
        <taxon>Rhodobacterales</taxon>
        <taxon>Roseobacteraceae</taxon>
        <taxon>Phaeobacter</taxon>
    </lineage>
</organism>
<dbReference type="GO" id="GO:0005829">
    <property type="term" value="C:cytosol"/>
    <property type="evidence" value="ECO:0007669"/>
    <property type="project" value="TreeGrafter"/>
</dbReference>
<keyword evidence="7" id="KW-0378">Hydrolase</keyword>
<dbReference type="Gene3D" id="3.30.420.10">
    <property type="entry name" value="Ribonuclease H-like superfamily/Ribonuclease H"/>
    <property type="match status" value="1"/>
</dbReference>
<dbReference type="PANTHER" id="PTHR30231:SF41">
    <property type="entry name" value="DNA POLYMERASE III SUBUNIT EPSILON"/>
    <property type="match status" value="1"/>
</dbReference>
<feature type="domain" description="Exonuclease" evidence="6">
    <location>
        <begin position="276"/>
        <end position="445"/>
    </location>
</feature>
<comment type="subunit">
    <text evidence="3">DNA polymerase III contains a core (composed of alpha, epsilon and theta chains) that associates with a tau subunit. This core dimerizes to form the POLIII' complex. PolIII' associates with the gamma complex (composed of gamma, delta, delta', psi and chi chains) and with the beta chain to form the complete DNA polymerase III complex.</text>
</comment>
<evidence type="ECO:0000259" key="6">
    <source>
        <dbReference type="SMART" id="SM00479"/>
    </source>
</evidence>
<accession>A0A1B0ZMJ7</accession>
<dbReference type="GO" id="GO:0008408">
    <property type="term" value="F:3'-5' exonuclease activity"/>
    <property type="evidence" value="ECO:0007669"/>
    <property type="project" value="TreeGrafter"/>
</dbReference>
<dbReference type="CDD" id="cd06127">
    <property type="entry name" value="DEDDh"/>
    <property type="match status" value="1"/>
</dbReference>
<keyword evidence="5" id="KW-0812">Transmembrane</keyword>
<dbReference type="PATRIC" id="fig|60890.4.peg.441"/>
<keyword evidence="5" id="KW-1133">Transmembrane helix</keyword>
<feature type="transmembrane region" description="Helical" evidence="5">
    <location>
        <begin position="12"/>
        <end position="34"/>
    </location>
</feature>
<name>A0A1B0ZMJ7_9RHOB</name>
<keyword evidence="7" id="KW-0540">Nuclease</keyword>
<dbReference type="GO" id="GO:0045004">
    <property type="term" value="P:DNA replication proofreading"/>
    <property type="evidence" value="ECO:0007669"/>
    <property type="project" value="TreeGrafter"/>
</dbReference>
<proteinExistence type="predicted"/>
<evidence type="ECO:0000256" key="4">
    <source>
        <dbReference type="ARBA" id="ARBA00049244"/>
    </source>
</evidence>
<dbReference type="Proteomes" id="UP000092565">
    <property type="component" value="Chromosome"/>
</dbReference>
<protein>
    <recommendedName>
        <fullName evidence="1">DNA-directed DNA polymerase</fullName>
        <ecNumber evidence="1">2.7.7.7</ecNumber>
    </recommendedName>
</protein>
<dbReference type="Pfam" id="PF00929">
    <property type="entry name" value="RNase_T"/>
    <property type="match status" value="1"/>
</dbReference>
<dbReference type="FunFam" id="3.30.420.10:FF:000045">
    <property type="entry name" value="3'-5' exonuclease DinG"/>
    <property type="match status" value="1"/>
</dbReference>
<dbReference type="EC" id="2.7.7.7" evidence="1"/>
<keyword evidence="7" id="KW-0269">Exonuclease</keyword>
<keyword evidence="5" id="KW-0472">Membrane</keyword>
<dbReference type="InterPro" id="IPR013520">
    <property type="entry name" value="Ribonucl_H"/>
</dbReference>
<dbReference type="InterPro" id="IPR012337">
    <property type="entry name" value="RNaseH-like_sf"/>
</dbReference>
<feature type="transmembrane region" description="Helical" evidence="5">
    <location>
        <begin position="46"/>
        <end position="68"/>
    </location>
</feature>
<evidence type="ECO:0000256" key="5">
    <source>
        <dbReference type="SAM" id="Phobius"/>
    </source>
</evidence>
<dbReference type="Gene3D" id="3.30.450.20">
    <property type="entry name" value="PAS domain"/>
    <property type="match status" value="1"/>
</dbReference>
<sequence length="484" mass="51737">MLTRLSLRLRIFLFFCLIALAAIAAVVVALWIGYARAAAPELLDAFVFSGALSLFAILGICAGIWLLFDENVAKPIERLAAHLRARAHGGVTSALDQNTARYLGDLAPAASDLAGQLGAATLSTAEAIARETARLEAEKARLTTLLSEVPVATVMAAPDHRIVLYDAQAAAVLSQIAPARLGASLGDYLERGPLEAAHKKMIRTGKEVSARITGTDGRQTYGVQLKPLGDSHGYVVIFDSAEAEIPPEAARPLIYDFALLNPEARRIEDRPLSDLSFAVFDTETTGLLPHKDHVVQLGALRVLRGRIVEGETLDLLVNPGAPIPAASTRVHGVTDAMVKNAPDITSVSTTFHHFATGAVIVAHNAPFDMAFLRRAAKKSGLTWDHPVLDTVLLSAVLFGASVPHTLDALCDRLDVTIPTALRHTALGDARATAEVLCRMLPMLEARGFTTLGDVIAQTRQHGRLLQDLNPVDKQGDAWQVGSKT</sequence>
<dbReference type="OrthoDB" id="9804290at2"/>
<dbReference type="RefSeq" id="WP_065270517.1">
    <property type="nucleotide sequence ID" value="NZ_CP015124.1"/>
</dbReference>
<evidence type="ECO:0000256" key="1">
    <source>
        <dbReference type="ARBA" id="ARBA00012417"/>
    </source>
</evidence>
<comment type="function">
    <text evidence="2">DNA polymerase III is a complex, multichain enzyme responsible for most of the replicative synthesis in bacteria. The epsilon subunit contain the editing function and is a proofreading 3'-5' exonuclease.</text>
</comment>
<evidence type="ECO:0000313" key="8">
    <source>
        <dbReference type="Proteomes" id="UP000092565"/>
    </source>
</evidence>
<dbReference type="GO" id="GO:0003677">
    <property type="term" value="F:DNA binding"/>
    <property type="evidence" value="ECO:0007669"/>
    <property type="project" value="InterPro"/>
</dbReference>
<dbReference type="InterPro" id="IPR006054">
    <property type="entry name" value="DnaQ"/>
</dbReference>
<dbReference type="NCBIfam" id="TIGR00573">
    <property type="entry name" value="dnaq"/>
    <property type="match status" value="1"/>
</dbReference>
<evidence type="ECO:0000313" key="7">
    <source>
        <dbReference type="EMBL" id="ANP35389.1"/>
    </source>
</evidence>
<reference evidence="7 8" key="1">
    <citation type="submission" date="2016-04" db="EMBL/GenBank/DDBJ databases">
        <authorList>
            <person name="Evans L.H."/>
            <person name="Alamgir A."/>
            <person name="Owens N."/>
            <person name="Weber N.D."/>
            <person name="Virtaneva K."/>
            <person name="Barbian K."/>
            <person name="Babar A."/>
            <person name="Rosenke K."/>
        </authorList>
    </citation>
    <scope>NUCLEOTIDE SEQUENCE [LARGE SCALE GENOMIC DNA]</scope>
    <source>
        <strain evidence="7 8">JL2886</strain>
    </source>
</reference>
<gene>
    <name evidence="7" type="ORF">JL2886_00458</name>
</gene>
<dbReference type="AlphaFoldDB" id="A0A1B0ZMJ7"/>
<dbReference type="InterPro" id="IPR036397">
    <property type="entry name" value="RNaseH_sf"/>
</dbReference>
<keyword evidence="8" id="KW-1185">Reference proteome</keyword>
<evidence type="ECO:0000256" key="3">
    <source>
        <dbReference type="ARBA" id="ARBA00026073"/>
    </source>
</evidence>
<dbReference type="SUPFAM" id="SSF53098">
    <property type="entry name" value="Ribonuclease H-like"/>
    <property type="match status" value="1"/>
</dbReference>
<evidence type="ECO:0000256" key="2">
    <source>
        <dbReference type="ARBA" id="ARBA00025483"/>
    </source>
</evidence>
<dbReference type="PANTHER" id="PTHR30231">
    <property type="entry name" value="DNA POLYMERASE III SUBUNIT EPSILON"/>
    <property type="match status" value="1"/>
</dbReference>
<dbReference type="SMART" id="SM00479">
    <property type="entry name" value="EXOIII"/>
    <property type="match status" value="1"/>
</dbReference>
<comment type="catalytic activity">
    <reaction evidence="4">
        <text>DNA(n) + a 2'-deoxyribonucleoside 5'-triphosphate = DNA(n+1) + diphosphate</text>
        <dbReference type="Rhea" id="RHEA:22508"/>
        <dbReference type="Rhea" id="RHEA-COMP:17339"/>
        <dbReference type="Rhea" id="RHEA-COMP:17340"/>
        <dbReference type="ChEBI" id="CHEBI:33019"/>
        <dbReference type="ChEBI" id="CHEBI:61560"/>
        <dbReference type="ChEBI" id="CHEBI:173112"/>
        <dbReference type="EC" id="2.7.7.7"/>
    </reaction>
</comment>